<dbReference type="PANTHER" id="PTHR19139:SF199">
    <property type="entry name" value="MIP17260P"/>
    <property type="match status" value="1"/>
</dbReference>
<proteinExistence type="inferred from homology"/>
<keyword evidence="5 8" id="KW-0812">Transmembrane</keyword>
<evidence type="ECO:0000256" key="8">
    <source>
        <dbReference type="SAM" id="Phobius"/>
    </source>
</evidence>
<reference evidence="9" key="1">
    <citation type="submission" date="2020-05" db="EMBL/GenBank/DDBJ databases">
        <authorList>
            <person name="Chiriac C."/>
            <person name="Salcher M."/>
            <person name="Ghai R."/>
            <person name="Kavagutti S V."/>
        </authorList>
    </citation>
    <scope>NUCLEOTIDE SEQUENCE</scope>
</reference>
<sequence length="240" mass="24380">MSLRKYAAEFLGTFCLVFLAVGAAVFGISATVGVGGTGPGSGILGVAFAFGLVLFALAYAFGPISGTNVNPAVTLGMLLAKRLSLKDAVGYWVAQVLGAIAGAALLQAFVSFFGVTDRTGALGTNSYDNGAINMTGAFVLEVVLTAVFVLVILLVTEKAATPTLAGAAIGFTLVLVHIVGIPLTGTSVNPARSFGPALFVGGEALAQVWLFIVAPLVGAVVAWAAWKLLRVEATAEKSRS</sequence>
<dbReference type="PRINTS" id="PR00783">
    <property type="entry name" value="MINTRINSICP"/>
</dbReference>
<dbReference type="AlphaFoldDB" id="A0A6J6D2F1"/>
<keyword evidence="4" id="KW-1003">Cell membrane</keyword>
<dbReference type="InterPro" id="IPR034294">
    <property type="entry name" value="Aquaporin_transptr"/>
</dbReference>
<feature type="transmembrane region" description="Helical" evidence="8">
    <location>
        <begin position="89"/>
        <end position="115"/>
    </location>
</feature>
<evidence type="ECO:0000256" key="1">
    <source>
        <dbReference type="ARBA" id="ARBA00004651"/>
    </source>
</evidence>
<dbReference type="GO" id="GO:0015250">
    <property type="term" value="F:water channel activity"/>
    <property type="evidence" value="ECO:0007669"/>
    <property type="project" value="TreeGrafter"/>
</dbReference>
<evidence type="ECO:0000256" key="4">
    <source>
        <dbReference type="ARBA" id="ARBA00022475"/>
    </source>
</evidence>
<evidence type="ECO:0000313" key="9">
    <source>
        <dbReference type="EMBL" id="CAB4557972.1"/>
    </source>
</evidence>
<feature type="transmembrane region" description="Helical" evidence="8">
    <location>
        <begin position="204"/>
        <end position="229"/>
    </location>
</feature>
<name>A0A6J6D2F1_9ZZZZ</name>
<dbReference type="PROSITE" id="PS00221">
    <property type="entry name" value="MIP"/>
    <property type="match status" value="1"/>
</dbReference>
<feature type="transmembrane region" description="Helical" evidence="8">
    <location>
        <begin position="163"/>
        <end position="184"/>
    </location>
</feature>
<dbReference type="InterPro" id="IPR023271">
    <property type="entry name" value="Aquaporin-like"/>
</dbReference>
<accession>A0A6J6D2F1</accession>
<comment type="similarity">
    <text evidence="2">Belongs to the MIP/aquaporin (TC 1.A.8) family.</text>
</comment>
<dbReference type="EMBL" id="CAEZTD010000027">
    <property type="protein sequence ID" value="CAB4557972.1"/>
    <property type="molecule type" value="Genomic_DNA"/>
</dbReference>
<evidence type="ECO:0000256" key="5">
    <source>
        <dbReference type="ARBA" id="ARBA00022692"/>
    </source>
</evidence>
<dbReference type="GO" id="GO:0005886">
    <property type="term" value="C:plasma membrane"/>
    <property type="evidence" value="ECO:0007669"/>
    <property type="project" value="UniProtKB-SubCell"/>
</dbReference>
<evidence type="ECO:0000256" key="2">
    <source>
        <dbReference type="ARBA" id="ARBA00006175"/>
    </source>
</evidence>
<keyword evidence="7 8" id="KW-0472">Membrane</keyword>
<keyword evidence="6 8" id="KW-1133">Transmembrane helix</keyword>
<dbReference type="InterPro" id="IPR022357">
    <property type="entry name" value="MIP_CS"/>
</dbReference>
<evidence type="ECO:0000256" key="6">
    <source>
        <dbReference type="ARBA" id="ARBA00022989"/>
    </source>
</evidence>
<evidence type="ECO:0000256" key="7">
    <source>
        <dbReference type="ARBA" id="ARBA00023136"/>
    </source>
</evidence>
<dbReference type="InterPro" id="IPR000425">
    <property type="entry name" value="MIP"/>
</dbReference>
<comment type="subcellular location">
    <subcellularLocation>
        <location evidence="1">Cell membrane</location>
        <topology evidence="1">Multi-pass membrane protein</topology>
    </subcellularLocation>
</comment>
<evidence type="ECO:0000256" key="3">
    <source>
        <dbReference type="ARBA" id="ARBA00022448"/>
    </source>
</evidence>
<feature type="transmembrane region" description="Helical" evidence="8">
    <location>
        <begin position="135"/>
        <end position="156"/>
    </location>
</feature>
<protein>
    <submittedName>
        <fullName evidence="9">Unannotated protein</fullName>
    </submittedName>
</protein>
<keyword evidence="3" id="KW-0813">Transport</keyword>
<organism evidence="9">
    <name type="scientific">freshwater metagenome</name>
    <dbReference type="NCBI Taxonomy" id="449393"/>
    <lineage>
        <taxon>unclassified sequences</taxon>
        <taxon>metagenomes</taxon>
        <taxon>ecological metagenomes</taxon>
    </lineage>
</organism>
<feature type="transmembrane region" description="Helical" evidence="8">
    <location>
        <begin position="43"/>
        <end position="61"/>
    </location>
</feature>
<dbReference type="SUPFAM" id="SSF81338">
    <property type="entry name" value="Aquaporin-like"/>
    <property type="match status" value="1"/>
</dbReference>
<dbReference type="Gene3D" id="1.20.1080.10">
    <property type="entry name" value="Glycerol uptake facilitator protein"/>
    <property type="match status" value="1"/>
</dbReference>
<dbReference type="Pfam" id="PF00230">
    <property type="entry name" value="MIP"/>
    <property type="match status" value="1"/>
</dbReference>
<dbReference type="PANTHER" id="PTHR19139">
    <property type="entry name" value="AQUAPORIN TRANSPORTER"/>
    <property type="match status" value="1"/>
</dbReference>
<gene>
    <name evidence="9" type="ORF">UFOPK1591_00521</name>
</gene>